<sequence>MSEVVEQAGRVYRTDKFVVPALAWDEFLEKVRMTHALLRTQPGFVQDFLLEQTGGPGEFNLVTMVEWEGPEFIDGARAAVMAMHRADGFNPQELMAWLGIRADMGNYRRLAD</sequence>
<dbReference type="SUPFAM" id="SSF54909">
    <property type="entry name" value="Dimeric alpha+beta barrel"/>
    <property type="match status" value="1"/>
</dbReference>
<proteinExistence type="predicted"/>
<dbReference type="AlphaFoldDB" id="A0A841GYL5"/>
<evidence type="ECO:0008006" key="3">
    <source>
        <dbReference type="Google" id="ProtNLM"/>
    </source>
</evidence>
<comment type="caution">
    <text evidence="1">The sequence shown here is derived from an EMBL/GenBank/DDBJ whole genome shotgun (WGS) entry which is preliminary data.</text>
</comment>
<dbReference type="InterPro" id="IPR011008">
    <property type="entry name" value="Dimeric_a/b-barrel"/>
</dbReference>
<keyword evidence="2" id="KW-1185">Reference proteome</keyword>
<evidence type="ECO:0000313" key="1">
    <source>
        <dbReference type="EMBL" id="MBB6070871.1"/>
    </source>
</evidence>
<organism evidence="1 2">
    <name type="scientific">Longimicrobium terrae</name>
    <dbReference type="NCBI Taxonomy" id="1639882"/>
    <lineage>
        <taxon>Bacteria</taxon>
        <taxon>Pseudomonadati</taxon>
        <taxon>Gemmatimonadota</taxon>
        <taxon>Longimicrobiia</taxon>
        <taxon>Longimicrobiales</taxon>
        <taxon>Longimicrobiaceae</taxon>
        <taxon>Longimicrobium</taxon>
    </lineage>
</organism>
<gene>
    <name evidence="1" type="ORF">HNQ61_002493</name>
</gene>
<reference evidence="1 2" key="1">
    <citation type="submission" date="2020-08" db="EMBL/GenBank/DDBJ databases">
        <title>Genomic Encyclopedia of Type Strains, Phase IV (KMG-IV): sequencing the most valuable type-strain genomes for metagenomic binning, comparative biology and taxonomic classification.</title>
        <authorList>
            <person name="Goeker M."/>
        </authorList>
    </citation>
    <scope>NUCLEOTIDE SEQUENCE [LARGE SCALE GENOMIC DNA]</scope>
    <source>
        <strain evidence="1 2">DSM 29007</strain>
    </source>
</reference>
<protein>
    <recommendedName>
        <fullName evidence="3">Antibiotic biosynthesis monooxygenase</fullName>
    </recommendedName>
</protein>
<accession>A0A841GYL5</accession>
<dbReference type="EMBL" id="JACHIA010000006">
    <property type="protein sequence ID" value="MBB6070871.1"/>
    <property type="molecule type" value="Genomic_DNA"/>
</dbReference>
<dbReference type="Proteomes" id="UP000582837">
    <property type="component" value="Unassembled WGS sequence"/>
</dbReference>
<dbReference type="RefSeq" id="WP_170033243.1">
    <property type="nucleotide sequence ID" value="NZ_JABDTL010000001.1"/>
</dbReference>
<evidence type="ECO:0000313" key="2">
    <source>
        <dbReference type="Proteomes" id="UP000582837"/>
    </source>
</evidence>
<name>A0A841GYL5_9BACT</name>
<dbReference type="Gene3D" id="3.30.70.100">
    <property type="match status" value="1"/>
</dbReference>